<proteinExistence type="predicted"/>
<dbReference type="AlphaFoldDB" id="A0A3B1C2L2"/>
<gene>
    <name evidence="1" type="ORF">MNBD_NITROSPINAE01-153</name>
</gene>
<evidence type="ECO:0000313" key="1">
    <source>
        <dbReference type="EMBL" id="VAX20981.1"/>
    </source>
</evidence>
<reference evidence="1" key="1">
    <citation type="submission" date="2018-06" db="EMBL/GenBank/DDBJ databases">
        <authorList>
            <person name="Zhirakovskaya E."/>
        </authorList>
    </citation>
    <scope>NUCLEOTIDE SEQUENCE</scope>
</reference>
<protein>
    <submittedName>
        <fullName evidence="1">Uncharacterized protein</fullName>
    </submittedName>
</protein>
<accession>A0A3B1C2L2</accession>
<feature type="non-terminal residue" evidence="1">
    <location>
        <position position="1"/>
    </location>
</feature>
<name>A0A3B1C2L2_9ZZZZ</name>
<sequence>CLEFNSHRIYNLGLIHKITKGLTCVDELYIKKDPARICASEEIATELGEWDIYCGCYQKQHEL</sequence>
<dbReference type="EMBL" id="UOGC01000113">
    <property type="protein sequence ID" value="VAX20981.1"/>
    <property type="molecule type" value="Genomic_DNA"/>
</dbReference>
<organism evidence="1">
    <name type="scientific">hydrothermal vent metagenome</name>
    <dbReference type="NCBI Taxonomy" id="652676"/>
    <lineage>
        <taxon>unclassified sequences</taxon>
        <taxon>metagenomes</taxon>
        <taxon>ecological metagenomes</taxon>
    </lineage>
</organism>